<keyword evidence="2" id="KW-1185">Reference proteome</keyword>
<gene>
    <name evidence="1" type="ORF">Plil01_000927000</name>
</gene>
<organism evidence="1 2">
    <name type="scientific">Phytophthora lilii</name>
    <dbReference type="NCBI Taxonomy" id="2077276"/>
    <lineage>
        <taxon>Eukaryota</taxon>
        <taxon>Sar</taxon>
        <taxon>Stramenopiles</taxon>
        <taxon>Oomycota</taxon>
        <taxon>Peronosporomycetes</taxon>
        <taxon>Peronosporales</taxon>
        <taxon>Peronosporaceae</taxon>
        <taxon>Phytophthora</taxon>
    </lineage>
</organism>
<name>A0A9W6TZK6_9STRA</name>
<comment type="caution">
    <text evidence="1">The sequence shown here is derived from an EMBL/GenBank/DDBJ whole genome shotgun (WGS) entry which is preliminary data.</text>
</comment>
<proteinExistence type="predicted"/>
<sequence>MPTPFGVEAKVKNNDKSTSTTLALLAGEKKILKTTGCRQKRFSTIDIALRALELLQASGHNIDDSLRRTIIAGIMSKQSHDRERKASYRKQQREVEAVPNMIYKHSRMKLAFLRGVAGTPIPSENEKQPTIFSTSCISCQIQTYCAENGRR</sequence>
<dbReference type="Proteomes" id="UP001165083">
    <property type="component" value="Unassembled WGS sequence"/>
</dbReference>
<evidence type="ECO:0000313" key="2">
    <source>
        <dbReference type="Proteomes" id="UP001165083"/>
    </source>
</evidence>
<accession>A0A9W6TZK6</accession>
<dbReference type="AlphaFoldDB" id="A0A9W6TZK6"/>
<evidence type="ECO:0000313" key="1">
    <source>
        <dbReference type="EMBL" id="GMF23078.1"/>
    </source>
</evidence>
<protein>
    <submittedName>
        <fullName evidence="1">Unnamed protein product</fullName>
    </submittedName>
</protein>
<reference evidence="1" key="1">
    <citation type="submission" date="2023-04" db="EMBL/GenBank/DDBJ databases">
        <title>Phytophthora lilii NBRC 32176.</title>
        <authorList>
            <person name="Ichikawa N."/>
            <person name="Sato H."/>
            <person name="Tonouchi N."/>
        </authorList>
    </citation>
    <scope>NUCLEOTIDE SEQUENCE</scope>
    <source>
        <strain evidence="1">NBRC 32176</strain>
    </source>
</reference>
<dbReference type="EMBL" id="BSXW01000462">
    <property type="protein sequence ID" value="GMF23078.1"/>
    <property type="molecule type" value="Genomic_DNA"/>
</dbReference>